<dbReference type="InterPro" id="IPR002110">
    <property type="entry name" value="Ankyrin_rpt"/>
</dbReference>
<reference evidence="4 5" key="1">
    <citation type="submission" date="2018-03" db="EMBL/GenBank/DDBJ databases">
        <authorList>
            <person name="Keele B.F."/>
        </authorList>
    </citation>
    <scope>NUCLEOTIDE SEQUENCE [LARGE SCALE GENOMIC DNA]</scope>
    <source>
        <strain evidence="4 5">D20</strain>
    </source>
</reference>
<dbReference type="Pfam" id="PF12796">
    <property type="entry name" value="Ank_2"/>
    <property type="match status" value="1"/>
</dbReference>
<dbReference type="RefSeq" id="WP_107491713.1">
    <property type="nucleotide sequence ID" value="NZ_PZKC01000001.1"/>
</dbReference>
<dbReference type="SUPFAM" id="SSF48403">
    <property type="entry name" value="Ankyrin repeat"/>
    <property type="match status" value="1"/>
</dbReference>
<dbReference type="EMBL" id="PZKC01000001">
    <property type="protein sequence ID" value="PTD97953.1"/>
    <property type="molecule type" value="Genomic_DNA"/>
</dbReference>
<feature type="repeat" description="ANK" evidence="3">
    <location>
        <begin position="110"/>
        <end position="142"/>
    </location>
</feature>
<organism evidence="4 5">
    <name type="scientific">Pseudothauera lacus</name>
    <dbReference type="NCBI Taxonomy" id="2136175"/>
    <lineage>
        <taxon>Bacteria</taxon>
        <taxon>Pseudomonadati</taxon>
        <taxon>Pseudomonadota</taxon>
        <taxon>Betaproteobacteria</taxon>
        <taxon>Rhodocyclales</taxon>
        <taxon>Zoogloeaceae</taxon>
        <taxon>Pseudothauera</taxon>
    </lineage>
</organism>
<comment type="caution">
    <text evidence="4">The sequence shown here is derived from an EMBL/GenBank/DDBJ whole genome shotgun (WGS) entry which is preliminary data.</text>
</comment>
<dbReference type="AlphaFoldDB" id="A0A2T4IJK0"/>
<evidence type="ECO:0000313" key="4">
    <source>
        <dbReference type="EMBL" id="PTD97953.1"/>
    </source>
</evidence>
<keyword evidence="5" id="KW-1185">Reference proteome</keyword>
<dbReference type="PANTHER" id="PTHR24180">
    <property type="entry name" value="CYCLIN-DEPENDENT KINASE INHIBITOR 2C-RELATED"/>
    <property type="match status" value="1"/>
</dbReference>
<proteinExistence type="predicted"/>
<protein>
    <recommendedName>
        <fullName evidence="6">Ankyrin repeat domain-containing protein</fullName>
    </recommendedName>
</protein>
<evidence type="ECO:0000313" key="5">
    <source>
        <dbReference type="Proteomes" id="UP000241193"/>
    </source>
</evidence>
<accession>A0A2T4IJK0</accession>
<dbReference type="PANTHER" id="PTHR24180:SF45">
    <property type="entry name" value="POLY [ADP-RIBOSE] POLYMERASE TANKYRASE"/>
    <property type="match status" value="1"/>
</dbReference>
<evidence type="ECO:0000256" key="1">
    <source>
        <dbReference type="ARBA" id="ARBA00022737"/>
    </source>
</evidence>
<dbReference type="OrthoDB" id="9181665at2"/>
<keyword evidence="1" id="KW-0677">Repeat</keyword>
<dbReference type="InterPro" id="IPR036770">
    <property type="entry name" value="Ankyrin_rpt-contain_sf"/>
</dbReference>
<evidence type="ECO:0008006" key="6">
    <source>
        <dbReference type="Google" id="ProtNLM"/>
    </source>
</evidence>
<sequence length="176" mass="18881">MSRKSKIGLAVGLAALVVVGAGGKLVHELSQDTVNGLISCYGSAQTPIAWMCKKVLVVKLRSAENVALLNKHGAARFPVMLSNEVAGREMLRILVSHGVDVNAVDQDSSARFTPLHLAAMDATLWQVELLLEHGADPDAIDASGMTPLDRARKVQQEYPDAGRTAIIQMLEARTSR</sequence>
<gene>
    <name evidence="4" type="ORF">C8261_00585</name>
</gene>
<evidence type="ECO:0000256" key="3">
    <source>
        <dbReference type="PROSITE-ProRule" id="PRU00023"/>
    </source>
</evidence>
<dbReference type="PROSITE" id="PS50297">
    <property type="entry name" value="ANK_REP_REGION"/>
    <property type="match status" value="1"/>
</dbReference>
<name>A0A2T4IJK0_9RHOO</name>
<dbReference type="Proteomes" id="UP000241193">
    <property type="component" value="Unassembled WGS sequence"/>
</dbReference>
<dbReference type="PROSITE" id="PS50088">
    <property type="entry name" value="ANK_REPEAT"/>
    <property type="match status" value="1"/>
</dbReference>
<evidence type="ECO:0000256" key="2">
    <source>
        <dbReference type="ARBA" id="ARBA00023043"/>
    </source>
</evidence>
<dbReference type="InterPro" id="IPR051637">
    <property type="entry name" value="Ank_repeat_dom-contain_49"/>
</dbReference>
<reference evidence="4 5" key="2">
    <citation type="submission" date="2018-04" db="EMBL/GenBank/DDBJ databases">
        <title>Thauera lacus sp. nov., isolated from an saline lake in Inner Mongolia, China.</title>
        <authorList>
            <person name="Liang Q.-Y."/>
        </authorList>
    </citation>
    <scope>NUCLEOTIDE SEQUENCE [LARGE SCALE GENOMIC DNA]</scope>
    <source>
        <strain evidence="4 5">D20</strain>
    </source>
</reference>
<dbReference type="Gene3D" id="1.25.40.20">
    <property type="entry name" value="Ankyrin repeat-containing domain"/>
    <property type="match status" value="1"/>
</dbReference>
<keyword evidence="2 3" id="KW-0040">ANK repeat</keyword>